<proteinExistence type="predicted"/>
<accession>A0A8J8P1R7</accession>
<dbReference type="PANTHER" id="PTHR10527">
    <property type="entry name" value="IMPORTIN BETA"/>
    <property type="match status" value="1"/>
</dbReference>
<keyword evidence="7" id="KW-0007">Acetylation</keyword>
<dbReference type="Pfam" id="PF18808">
    <property type="entry name" value="Importin_rep_4"/>
    <property type="match status" value="1"/>
</dbReference>
<dbReference type="PROSITE" id="PS50077">
    <property type="entry name" value="HEAT_REPEAT"/>
    <property type="match status" value="1"/>
</dbReference>
<dbReference type="OrthoDB" id="543373at2759"/>
<evidence type="ECO:0000256" key="4">
    <source>
        <dbReference type="ARBA" id="ARBA00022490"/>
    </source>
</evidence>
<evidence type="ECO:0000313" key="11">
    <source>
        <dbReference type="EMBL" id="TNV85497.1"/>
    </source>
</evidence>
<dbReference type="InterPro" id="IPR016024">
    <property type="entry name" value="ARM-type_fold"/>
</dbReference>
<reference evidence="11" key="1">
    <citation type="submission" date="2019-06" db="EMBL/GenBank/DDBJ databases">
        <authorList>
            <person name="Zheng W."/>
        </authorList>
    </citation>
    <scope>NUCLEOTIDE SEQUENCE</scope>
    <source>
        <strain evidence="11">QDHG01</strain>
    </source>
</reference>
<dbReference type="PROSITE" id="PS50166">
    <property type="entry name" value="IMPORTIN_B_NT"/>
    <property type="match status" value="1"/>
</dbReference>
<dbReference type="SUPFAM" id="SSF48371">
    <property type="entry name" value="ARM repeat"/>
    <property type="match status" value="1"/>
</dbReference>
<dbReference type="InterPro" id="IPR001494">
    <property type="entry name" value="Importin-beta_N"/>
</dbReference>
<dbReference type="GO" id="GO:0005634">
    <property type="term" value="C:nucleus"/>
    <property type="evidence" value="ECO:0007669"/>
    <property type="project" value="UniProtKB-SubCell"/>
</dbReference>
<dbReference type="Pfam" id="PF03810">
    <property type="entry name" value="IBN_N"/>
    <property type="match status" value="1"/>
</dbReference>
<comment type="caution">
    <text evidence="11">The sequence shown here is derived from an EMBL/GenBank/DDBJ whole genome shotgun (WGS) entry which is preliminary data.</text>
</comment>
<feature type="domain" description="Importin N-terminal" evidence="10">
    <location>
        <begin position="27"/>
        <end position="112"/>
    </location>
</feature>
<keyword evidence="8" id="KW-0539">Nucleus</keyword>
<dbReference type="InterPro" id="IPR011989">
    <property type="entry name" value="ARM-like"/>
</dbReference>
<dbReference type="Proteomes" id="UP000785679">
    <property type="component" value="Unassembled WGS sequence"/>
</dbReference>
<dbReference type="InterPro" id="IPR058584">
    <property type="entry name" value="IMB1_TNPO1-like_TPR"/>
</dbReference>
<evidence type="ECO:0000313" key="12">
    <source>
        <dbReference type="Proteomes" id="UP000785679"/>
    </source>
</evidence>
<keyword evidence="12" id="KW-1185">Reference proteome</keyword>
<organism evidence="11 12">
    <name type="scientific">Halteria grandinella</name>
    <dbReference type="NCBI Taxonomy" id="5974"/>
    <lineage>
        <taxon>Eukaryota</taxon>
        <taxon>Sar</taxon>
        <taxon>Alveolata</taxon>
        <taxon>Ciliophora</taxon>
        <taxon>Intramacronucleata</taxon>
        <taxon>Spirotrichea</taxon>
        <taxon>Stichotrichia</taxon>
        <taxon>Sporadotrichida</taxon>
        <taxon>Halteriidae</taxon>
        <taxon>Halteria</taxon>
    </lineage>
</organism>
<evidence type="ECO:0000256" key="7">
    <source>
        <dbReference type="ARBA" id="ARBA00022990"/>
    </source>
</evidence>
<keyword evidence="6" id="KW-0653">Protein transport</keyword>
<dbReference type="Gene3D" id="1.25.10.10">
    <property type="entry name" value="Leucine-rich Repeat Variant"/>
    <property type="match status" value="1"/>
</dbReference>
<evidence type="ECO:0000256" key="3">
    <source>
        <dbReference type="ARBA" id="ARBA00022448"/>
    </source>
</evidence>
<protein>
    <recommendedName>
        <fullName evidence="10">Importin N-terminal domain-containing protein</fullName>
    </recommendedName>
</protein>
<dbReference type="AlphaFoldDB" id="A0A8J8P1R7"/>
<evidence type="ECO:0000256" key="6">
    <source>
        <dbReference type="ARBA" id="ARBA00022927"/>
    </source>
</evidence>
<dbReference type="Pfam" id="PF02985">
    <property type="entry name" value="HEAT"/>
    <property type="match status" value="1"/>
</dbReference>
<dbReference type="InterPro" id="IPR040122">
    <property type="entry name" value="Importin_beta"/>
</dbReference>
<dbReference type="EMBL" id="RRYP01001779">
    <property type="protein sequence ID" value="TNV85497.1"/>
    <property type="molecule type" value="Genomic_DNA"/>
</dbReference>
<evidence type="ECO:0000256" key="2">
    <source>
        <dbReference type="ARBA" id="ARBA00004496"/>
    </source>
</evidence>
<gene>
    <name evidence="11" type="ORF">FGO68_gene12097</name>
</gene>
<evidence type="ECO:0000256" key="8">
    <source>
        <dbReference type="ARBA" id="ARBA00023242"/>
    </source>
</evidence>
<dbReference type="Pfam" id="PF25574">
    <property type="entry name" value="TPR_IMB1"/>
    <property type="match status" value="1"/>
</dbReference>
<dbReference type="InterPro" id="IPR000357">
    <property type="entry name" value="HEAT"/>
</dbReference>
<keyword evidence="5" id="KW-0677">Repeat</keyword>
<dbReference type="GO" id="GO:0031267">
    <property type="term" value="F:small GTPase binding"/>
    <property type="evidence" value="ECO:0007669"/>
    <property type="project" value="InterPro"/>
</dbReference>
<dbReference type="GO" id="GO:0005737">
    <property type="term" value="C:cytoplasm"/>
    <property type="evidence" value="ECO:0007669"/>
    <property type="project" value="UniProtKB-SubCell"/>
</dbReference>
<dbReference type="GO" id="GO:0006606">
    <property type="term" value="P:protein import into nucleus"/>
    <property type="evidence" value="ECO:0007669"/>
    <property type="project" value="InterPro"/>
</dbReference>
<keyword evidence="3" id="KW-0813">Transport</keyword>
<evidence type="ECO:0000259" key="10">
    <source>
        <dbReference type="PROSITE" id="PS50166"/>
    </source>
</evidence>
<dbReference type="InterPro" id="IPR057672">
    <property type="entry name" value="TPR_IPO4/5"/>
</dbReference>
<dbReference type="InterPro" id="IPR041653">
    <property type="entry name" value="Importin_rep_4"/>
</dbReference>
<evidence type="ECO:0000256" key="9">
    <source>
        <dbReference type="PROSITE-ProRule" id="PRU00103"/>
    </source>
</evidence>
<keyword evidence="4" id="KW-0963">Cytoplasm</keyword>
<evidence type="ECO:0000256" key="1">
    <source>
        <dbReference type="ARBA" id="ARBA00004123"/>
    </source>
</evidence>
<feature type="repeat" description="HEAT" evidence="9">
    <location>
        <begin position="461"/>
        <end position="499"/>
    </location>
</feature>
<dbReference type="Pfam" id="PF25780">
    <property type="entry name" value="TPR_IPO5"/>
    <property type="match status" value="1"/>
</dbReference>
<sequence>MNQQELDYIGQTLLEILNNDNNIRKQGEAKLLAIKSSEPEKYACYLVAILGHQSYGIEVKSLAAVILRRNISQTAADSQDIGNQENNANLWSRITPDGKNFIRGELLKVISQTQDKHVVSKICNLLVEVGGSIYEQEQFVWQDLLNLLFQFVNSEEDLKVDAALQIFNGLFSYLMDYLVQFKSDLVGIFKKTLNHKSLDINLSALQAVSNFLQIAEGKDAREFTSLLGDMAQVALKALAADDETVLEDALVEFNEMAEIEPKFFRKNFKDLFIAFSAIVAKDDYTNPLIRHQPVEFFVTVVERVPTVVKKDQDTLKALLDLVFKLMIDIDADIDESWMRPKEGFKADEEEEDEDSVHFGKTCVDRLVSSIGEEIMLPLLSTLVQATLSNNEDWRYKNAGLMALSQVGEYLDDISKISPMIPTVITHLQHPVAKIRYAALHCIGQMADDMTEDFQEAFHESILPAVTHMLADPVPRVQAHACAALTNFFEGTSEEIVVNYIEAIMPKLCELIQVGISIIKENAVTALASLAEAAKEKFSAYYDQCIAFLIQFMGAFNEPVYKQFKGQVIEAATIMSASVGLDKFRPHAATVISAMLEIQNKQLDNKDAQRTYLLSAWQRIAIIMGQEFGPYLPSVIPSLFQMATLNPAMSVQGSEHTGDIIDVLSEIKPVEDDKKNLNVNTDEIEEKDVAIQMLAVFIDELGPVFAPYAEHASKILLHMIDYEANDSIRNSVASSLPGLIKCIKNADPTNQAIILHYSRLFLENLVKAINTETETDTLISQVQAAKDIIDEVGEGILEQGTVEALTQLLLSQYSKSDDRIKENNELAKGADGAEDEDDVVDQDEMEVIKEENNNEYDLQLSIAEIIGILFKTHGPLCGGLITRLFNETLPHAFGLNEKQKTKFGLFILDDMVEFLGPNLLGAQYFQVAQQIIKHCNSTVAAVRQAASYGIGIMAEKSGAAFQTIANDALMGLKLAIEFQMPASVQEKKTKVKQFNHARDNAVSALGKIIKFQSGFVDAPALIVNWVGLLPIKNDVDEAKVQNEFLAQILTENPTLVLGEQYQRFEQIVLLLSEITNEKYVTQETGQKLATILKGIAGNATFSEQFWAIVNNKLVEKSKNNIMNAINSQ</sequence>
<comment type="subcellular location">
    <subcellularLocation>
        <location evidence="2">Cytoplasm</location>
    </subcellularLocation>
    <subcellularLocation>
        <location evidence="1">Nucleus</location>
    </subcellularLocation>
</comment>
<evidence type="ECO:0000256" key="5">
    <source>
        <dbReference type="ARBA" id="ARBA00022737"/>
    </source>
</evidence>
<dbReference type="InterPro" id="IPR021133">
    <property type="entry name" value="HEAT_type_2"/>
</dbReference>
<name>A0A8J8P1R7_HALGN</name>